<gene>
    <name evidence="3" type="ORF">SAMN05216375_11264</name>
    <name evidence="2" type="ORF">TR210_1739</name>
</gene>
<dbReference type="Pfam" id="PF06612">
    <property type="entry name" value="DUF1146"/>
    <property type="match status" value="1"/>
</dbReference>
<feature type="transmembrane region" description="Helical" evidence="1">
    <location>
        <begin position="6"/>
        <end position="24"/>
    </location>
</feature>
<evidence type="ECO:0000313" key="4">
    <source>
        <dbReference type="Proteomes" id="UP000076878"/>
    </source>
</evidence>
<evidence type="ECO:0000313" key="5">
    <source>
        <dbReference type="Proteomes" id="UP000199280"/>
    </source>
</evidence>
<evidence type="ECO:0000313" key="2">
    <source>
        <dbReference type="EMBL" id="CZR00504.1"/>
    </source>
</evidence>
<proteinExistence type="predicted"/>
<dbReference type="InterPro" id="IPR009526">
    <property type="entry name" value="DUF1146"/>
</dbReference>
<feature type="transmembrane region" description="Helical" evidence="1">
    <location>
        <begin position="45"/>
        <end position="66"/>
    </location>
</feature>
<evidence type="ECO:0000313" key="3">
    <source>
        <dbReference type="EMBL" id="SEJ38359.1"/>
    </source>
</evidence>
<reference evidence="2 4" key="1">
    <citation type="submission" date="2016-02" db="EMBL/GenBank/DDBJ databases">
        <authorList>
            <person name="Wen L."/>
            <person name="He K."/>
            <person name="Yang H."/>
        </authorList>
    </citation>
    <scope>NUCLEOTIDE SEQUENCE [LARGE SCALE GENOMIC DNA]</scope>
    <source>
        <strain evidence="2">Trichococcus_R210</strain>
    </source>
</reference>
<protein>
    <submittedName>
        <fullName evidence="3">Conserved hypothetical integral membrane protein</fullName>
    </submittedName>
</protein>
<dbReference type="STRING" id="640938.TR210_1739"/>
<sequence>MDIMMFNGIIVLISRMIFIFISFWSMKAIRLEKWIRKGHVREARVLYFFLSITLGYTVSTFLLELVTTSRNISYLLFS</sequence>
<keyword evidence="1" id="KW-0472">Membrane</keyword>
<organism evidence="2 4">
    <name type="scientific">Trichococcus ilyis</name>
    <dbReference type="NCBI Taxonomy" id="640938"/>
    <lineage>
        <taxon>Bacteria</taxon>
        <taxon>Bacillati</taxon>
        <taxon>Bacillota</taxon>
        <taxon>Bacilli</taxon>
        <taxon>Lactobacillales</taxon>
        <taxon>Carnobacteriaceae</taxon>
        <taxon>Trichococcus</taxon>
    </lineage>
</organism>
<keyword evidence="5" id="KW-1185">Reference proteome</keyword>
<dbReference type="EMBL" id="FJNB01000012">
    <property type="protein sequence ID" value="CZR00504.1"/>
    <property type="molecule type" value="Genomic_DNA"/>
</dbReference>
<keyword evidence="1" id="KW-0812">Transmembrane</keyword>
<dbReference type="Proteomes" id="UP000076878">
    <property type="component" value="Unassembled WGS sequence"/>
</dbReference>
<dbReference type="EMBL" id="FNYT01000012">
    <property type="protein sequence ID" value="SEJ38359.1"/>
    <property type="molecule type" value="Genomic_DNA"/>
</dbReference>
<dbReference type="AlphaFoldDB" id="A0A143YWC7"/>
<dbReference type="NCBIfam" id="TIGR02327">
    <property type="entry name" value="int_mem_ywzB"/>
    <property type="match status" value="1"/>
</dbReference>
<keyword evidence="1" id="KW-1133">Transmembrane helix</keyword>
<dbReference type="Proteomes" id="UP000199280">
    <property type="component" value="Unassembled WGS sequence"/>
</dbReference>
<accession>A0A143YWC7</accession>
<name>A0A143YWC7_9LACT</name>
<evidence type="ECO:0000256" key="1">
    <source>
        <dbReference type="SAM" id="Phobius"/>
    </source>
</evidence>
<reference evidence="3 5" key="2">
    <citation type="submission" date="2016-10" db="EMBL/GenBank/DDBJ databases">
        <authorList>
            <person name="Varghese N."/>
            <person name="Submissions S."/>
        </authorList>
    </citation>
    <scope>NUCLEOTIDE SEQUENCE [LARGE SCALE GENOMIC DNA]</scope>
    <source>
        <strain evidence="3 5">DSM 22150</strain>
    </source>
</reference>